<evidence type="ECO:0008006" key="2">
    <source>
        <dbReference type="Google" id="ProtNLM"/>
    </source>
</evidence>
<gene>
    <name evidence="1" type="ORF">PVT71_13825</name>
</gene>
<organism evidence="1">
    <name type="scientific">Alloyangia sp. H15</name>
    <dbReference type="NCBI Taxonomy" id="3029062"/>
    <lineage>
        <taxon>Bacteria</taxon>
        <taxon>Pseudomonadati</taxon>
        <taxon>Pseudomonadota</taxon>
        <taxon>Alphaproteobacteria</taxon>
        <taxon>Rhodobacterales</taxon>
        <taxon>Roseobacteraceae</taxon>
        <taxon>Alloyangia</taxon>
    </lineage>
</organism>
<proteinExistence type="predicted"/>
<protein>
    <recommendedName>
        <fullName evidence="2">STAS/SEC14 domain-containing protein</fullName>
    </recommendedName>
</protein>
<dbReference type="AlphaFoldDB" id="A0AAU8AGC3"/>
<accession>A0AAU8AGC3</accession>
<dbReference type="EMBL" id="CP123384">
    <property type="protein sequence ID" value="XCC93543.1"/>
    <property type="molecule type" value="Genomic_DNA"/>
</dbReference>
<reference evidence="1" key="1">
    <citation type="submission" date="2023-02" db="EMBL/GenBank/DDBJ databases">
        <title>Description and genomic characterization of Salipiger bruguierae sp. nov., isolated from the sediment of mangrove plant Bruguiera sexangula.</title>
        <authorList>
            <person name="Long M."/>
        </authorList>
    </citation>
    <scope>NUCLEOTIDE SEQUENCE</scope>
    <source>
        <strain evidence="1">H15</strain>
    </source>
</reference>
<evidence type="ECO:0000313" key="1">
    <source>
        <dbReference type="EMBL" id="XCC93543.1"/>
    </source>
</evidence>
<sequence>MTVSFRILQKHGLVFVRYEGRARLAETMAAFGEYATHPDFRPGQKQLVDLSGLTGWDGDFLELMKIQARKAEALTSVESQTLLVYYAPTPISFKLSKLVLNSWDGLDGIVTLVQQSEMGCLTLLGVAERSFAQLLENAG</sequence>
<name>A0AAU8AGC3_9RHOB</name>
<dbReference type="RefSeq" id="WP_353472368.1">
    <property type="nucleotide sequence ID" value="NZ_CP123384.1"/>
</dbReference>